<gene>
    <name evidence="3" type="ORF">H8R10_07115</name>
</gene>
<evidence type="ECO:0000313" key="4">
    <source>
        <dbReference type="Proteomes" id="UP000627538"/>
    </source>
</evidence>
<dbReference type="Pfam" id="PF03990">
    <property type="entry name" value="DUF348"/>
    <property type="match status" value="2"/>
</dbReference>
<dbReference type="PROSITE" id="PS51109">
    <property type="entry name" value="G5"/>
    <property type="match status" value="1"/>
</dbReference>
<dbReference type="RefSeq" id="WP_191072100.1">
    <property type="nucleotide sequence ID" value="NZ_JACRUO010000002.1"/>
</dbReference>
<name>A0A8I0KP49_9ACTO</name>
<evidence type="ECO:0000259" key="2">
    <source>
        <dbReference type="PROSITE" id="PS51109"/>
    </source>
</evidence>
<dbReference type="InterPro" id="IPR011098">
    <property type="entry name" value="G5_dom"/>
</dbReference>
<feature type="domain" description="G5" evidence="2">
    <location>
        <begin position="199"/>
        <end position="279"/>
    </location>
</feature>
<accession>A0A8I0KP49</accession>
<keyword evidence="1" id="KW-0732">Signal</keyword>
<dbReference type="SUPFAM" id="SSF53955">
    <property type="entry name" value="Lysozyme-like"/>
    <property type="match status" value="1"/>
</dbReference>
<sequence>MTTAWVPRAVSGAAVIGVVIAAGAGAAAFTVSPHDVTLVVDGARRSLSVGDGSVSDALAEAGVPVAAADDVVPARTQPVREKMTITLTHAQPAWVQEPGETRATRRAIAGTSLTDQVVRLRQDHPQAQLTVPRTASGTSLPLVSDDTQVTVHVDGDTRTIDAPAGLAAADALAASGIALGPLDQVSLGLGGEGLPSLTITRIGRQGVHEDVEIPFETQEKKDDTLFVGQRIVDVEGVSGLKRVTYAVQSANGAESTREVVSEEVVRKPVSEVVRVGTRELPTGAAASGSAGDAQQIALALLPEFGFGADQFTCLQTLWNHESGWTLTATNPSSGAYGIPQALPGSKMASAGADWRTNPATQIRWGLGYIAQRYSTPCGALAAWNSKGWY</sequence>
<dbReference type="SMART" id="SM01208">
    <property type="entry name" value="G5"/>
    <property type="match status" value="1"/>
</dbReference>
<evidence type="ECO:0000256" key="1">
    <source>
        <dbReference type="ARBA" id="ARBA00022729"/>
    </source>
</evidence>
<dbReference type="Pfam" id="PF07501">
    <property type="entry name" value="G5"/>
    <property type="match status" value="1"/>
</dbReference>
<evidence type="ECO:0000313" key="3">
    <source>
        <dbReference type="EMBL" id="MBD3689991.1"/>
    </source>
</evidence>
<reference evidence="3 4" key="1">
    <citation type="submission" date="2020-08" db="EMBL/GenBank/DDBJ databases">
        <title>Winkia gen. nov., sp. nov., isolated from faeces of the Anser albifrons in China.</title>
        <authorList>
            <person name="Liu Q."/>
        </authorList>
    </citation>
    <scope>NUCLEOTIDE SEQUENCE [LARGE SCALE GENOMIC DNA]</scope>
    <source>
        <strain evidence="3 4">C62</strain>
    </source>
</reference>
<dbReference type="InterPro" id="IPR023346">
    <property type="entry name" value="Lysozyme-like_dom_sf"/>
</dbReference>
<comment type="caution">
    <text evidence="3">The sequence shown here is derived from an EMBL/GenBank/DDBJ whole genome shotgun (WGS) entry which is preliminary data.</text>
</comment>
<proteinExistence type="predicted"/>
<keyword evidence="4" id="KW-1185">Reference proteome</keyword>
<dbReference type="Proteomes" id="UP000627538">
    <property type="component" value="Unassembled WGS sequence"/>
</dbReference>
<dbReference type="EMBL" id="JACRUO010000002">
    <property type="protein sequence ID" value="MBD3689991.1"/>
    <property type="molecule type" value="Genomic_DNA"/>
</dbReference>
<dbReference type="InterPro" id="IPR007137">
    <property type="entry name" value="DUF348"/>
</dbReference>
<dbReference type="Gene3D" id="2.20.230.10">
    <property type="entry name" value="Resuscitation-promoting factor rpfb"/>
    <property type="match status" value="1"/>
</dbReference>
<organism evidence="3 4">
    <name type="scientific">Nanchangia anserum</name>
    <dbReference type="NCBI Taxonomy" id="2692125"/>
    <lineage>
        <taxon>Bacteria</taxon>
        <taxon>Bacillati</taxon>
        <taxon>Actinomycetota</taxon>
        <taxon>Actinomycetes</taxon>
        <taxon>Actinomycetales</taxon>
        <taxon>Actinomycetaceae</taxon>
        <taxon>Nanchangia</taxon>
    </lineage>
</organism>
<protein>
    <submittedName>
        <fullName evidence="3">G5 domain-containing protein</fullName>
    </submittedName>
</protein>
<dbReference type="AlphaFoldDB" id="A0A8I0KP49"/>